<comment type="caution">
    <text evidence="2">The sequence shown here is derived from an EMBL/GenBank/DDBJ whole genome shotgun (WGS) entry which is preliminary data.</text>
</comment>
<dbReference type="Proteomes" id="UP000528457">
    <property type="component" value="Unassembled WGS sequence"/>
</dbReference>
<protein>
    <submittedName>
        <fullName evidence="2">Uncharacterized protein</fullName>
    </submittedName>
</protein>
<evidence type="ECO:0000313" key="3">
    <source>
        <dbReference type="Proteomes" id="UP000528457"/>
    </source>
</evidence>
<keyword evidence="3" id="KW-1185">Reference proteome</keyword>
<feature type="transmembrane region" description="Helical" evidence="1">
    <location>
        <begin position="6"/>
        <end position="25"/>
    </location>
</feature>
<keyword evidence="1" id="KW-1133">Transmembrane helix</keyword>
<dbReference type="RefSeq" id="WP_166849311.1">
    <property type="nucleotide sequence ID" value="NZ_JAAONY010000001.1"/>
</dbReference>
<evidence type="ECO:0000313" key="2">
    <source>
        <dbReference type="EMBL" id="MBB6521144.1"/>
    </source>
</evidence>
<sequence>MEEKILTTLIAGGVSLIISLIGFISTRMSLQGKKREIEIQIDNIYMQKLYEERLAHYPTALDATKYLTRVPKNNNSFDRQSVLKIRSQISDWMNGPGGLIASRQLIESGYKLRDCLSSNYEYNNRYSKPQMDKIVNITSQFRRNLRKDIEFYHDTDIRGIS</sequence>
<dbReference type="InParanoid" id="A0A7X0JSN8"/>
<keyword evidence="1" id="KW-0472">Membrane</keyword>
<keyword evidence="1" id="KW-0812">Transmembrane</keyword>
<organism evidence="2 3">
    <name type="scientific">Pseudoteredinibacter isoporae</name>
    <dbReference type="NCBI Taxonomy" id="570281"/>
    <lineage>
        <taxon>Bacteria</taxon>
        <taxon>Pseudomonadati</taxon>
        <taxon>Pseudomonadota</taxon>
        <taxon>Gammaproteobacteria</taxon>
        <taxon>Cellvibrionales</taxon>
        <taxon>Cellvibrionaceae</taxon>
        <taxon>Pseudoteredinibacter</taxon>
    </lineage>
</organism>
<evidence type="ECO:0000256" key="1">
    <source>
        <dbReference type="SAM" id="Phobius"/>
    </source>
</evidence>
<dbReference type="EMBL" id="JACHHT010000001">
    <property type="protein sequence ID" value="MBB6521144.1"/>
    <property type="molecule type" value="Genomic_DNA"/>
</dbReference>
<gene>
    <name evidence="2" type="ORF">HNR48_001422</name>
</gene>
<dbReference type="AlphaFoldDB" id="A0A7X0JSN8"/>
<accession>A0A7X0JSN8</accession>
<reference evidence="2 3" key="1">
    <citation type="submission" date="2020-08" db="EMBL/GenBank/DDBJ databases">
        <title>Genomic Encyclopedia of Type Strains, Phase IV (KMG-IV): sequencing the most valuable type-strain genomes for metagenomic binning, comparative biology and taxonomic classification.</title>
        <authorList>
            <person name="Goeker M."/>
        </authorList>
    </citation>
    <scope>NUCLEOTIDE SEQUENCE [LARGE SCALE GENOMIC DNA]</scope>
    <source>
        <strain evidence="2 3">DSM 22368</strain>
    </source>
</reference>
<proteinExistence type="predicted"/>
<name>A0A7X0JSN8_9GAMM</name>